<dbReference type="EMBL" id="RRCN01000001">
    <property type="protein sequence ID" value="RRJ62213.1"/>
    <property type="molecule type" value="Genomic_DNA"/>
</dbReference>
<comment type="caution">
    <text evidence="3">The sequence shown here is derived from an EMBL/GenBank/DDBJ whole genome shotgun (WGS) entry which is preliminary data.</text>
</comment>
<dbReference type="InterPro" id="IPR013538">
    <property type="entry name" value="ASHA1/2-like_C"/>
</dbReference>
<reference evidence="3 4" key="1">
    <citation type="submission" date="2018-11" db="EMBL/GenBank/DDBJ databases">
        <title>Genome sequencing of Paenibacillus sp. KCOM 3021 (= ChDC PVNT-B20).</title>
        <authorList>
            <person name="Kook J.-K."/>
            <person name="Park S.-N."/>
            <person name="Lim Y.K."/>
        </authorList>
    </citation>
    <scope>NUCLEOTIDE SEQUENCE [LARGE SCALE GENOMIC DNA]</scope>
    <source>
        <strain evidence="3 4">KCOM 3021</strain>
    </source>
</reference>
<name>A0A3P3U116_9BACL</name>
<evidence type="ECO:0000259" key="2">
    <source>
        <dbReference type="Pfam" id="PF08327"/>
    </source>
</evidence>
<sequence>MLTPWRIFWTSRKKIRRKRNMRSPIENPKLMQEQEDWVLVLERVLNHPPEKVWDGLTRVDQVPKWGPFSADKDLVEVGAVRLKPINTPEAEEMEGYVLEVNAPYLLVFRWGEDILRWELAALGQGKTTLVLRHRFEDRKQAPSYAAGWHLCLDGLAGTLAGEQMPSMVGEEALKYGWQELYEAYAEKLGIHTK</sequence>
<dbReference type="SUPFAM" id="SSF55961">
    <property type="entry name" value="Bet v1-like"/>
    <property type="match status" value="1"/>
</dbReference>
<dbReference type="OrthoDB" id="9803476at2"/>
<dbReference type="Gene3D" id="3.30.530.20">
    <property type="match status" value="1"/>
</dbReference>
<accession>A0A3P3U116</accession>
<gene>
    <name evidence="3" type="ORF">EHV15_04050</name>
</gene>
<proteinExistence type="inferred from homology"/>
<feature type="domain" description="Activator of Hsp90 ATPase homologue 1/2-like C-terminal" evidence="2">
    <location>
        <begin position="46"/>
        <end position="159"/>
    </location>
</feature>
<dbReference type="InterPro" id="IPR023393">
    <property type="entry name" value="START-like_dom_sf"/>
</dbReference>
<dbReference type="Proteomes" id="UP000267017">
    <property type="component" value="Unassembled WGS sequence"/>
</dbReference>
<evidence type="ECO:0000313" key="4">
    <source>
        <dbReference type="Proteomes" id="UP000267017"/>
    </source>
</evidence>
<evidence type="ECO:0000313" key="3">
    <source>
        <dbReference type="EMBL" id="RRJ62213.1"/>
    </source>
</evidence>
<organism evidence="3 4">
    <name type="scientific">Paenibacillus oralis</name>
    <dbReference type="NCBI Taxonomy" id="2490856"/>
    <lineage>
        <taxon>Bacteria</taxon>
        <taxon>Bacillati</taxon>
        <taxon>Bacillota</taxon>
        <taxon>Bacilli</taxon>
        <taxon>Bacillales</taxon>
        <taxon>Paenibacillaceae</taxon>
        <taxon>Paenibacillus</taxon>
    </lineage>
</organism>
<dbReference type="CDD" id="cd08899">
    <property type="entry name" value="SRPBCC_CalC_Aha1-like_6"/>
    <property type="match status" value="1"/>
</dbReference>
<dbReference type="AlphaFoldDB" id="A0A3P3U116"/>
<keyword evidence="4" id="KW-1185">Reference proteome</keyword>
<evidence type="ECO:0000256" key="1">
    <source>
        <dbReference type="ARBA" id="ARBA00006817"/>
    </source>
</evidence>
<comment type="similarity">
    <text evidence="1">Belongs to the AHA1 family.</text>
</comment>
<dbReference type="Pfam" id="PF08327">
    <property type="entry name" value="AHSA1"/>
    <property type="match status" value="1"/>
</dbReference>
<protein>
    <submittedName>
        <fullName evidence="3">SRPBCC family protein</fullName>
    </submittedName>
</protein>